<dbReference type="RefSeq" id="WP_090229420.1">
    <property type="nucleotide sequence ID" value="NZ_FNJC01000003.1"/>
</dbReference>
<evidence type="ECO:0000256" key="1">
    <source>
        <dbReference type="SAM" id="Phobius"/>
    </source>
</evidence>
<accession>A0A1H0QHR9</accession>
<evidence type="ECO:0000313" key="4">
    <source>
        <dbReference type="Proteomes" id="UP000198795"/>
    </source>
</evidence>
<dbReference type="InterPro" id="IPR021309">
    <property type="entry name" value="YgaP-like_TM"/>
</dbReference>
<gene>
    <name evidence="3" type="ORF">SAMN04488061_2379</name>
</gene>
<proteinExistence type="predicted"/>
<dbReference type="Pfam" id="PF11127">
    <property type="entry name" value="YgaP-like_TM"/>
    <property type="match status" value="1"/>
</dbReference>
<feature type="transmembrane region" description="Helical" evidence="1">
    <location>
        <begin position="12"/>
        <end position="28"/>
    </location>
</feature>
<feature type="domain" description="Inner membrane protein YgaP-like transmembrane" evidence="2">
    <location>
        <begin position="1"/>
        <end position="61"/>
    </location>
</feature>
<name>A0A1H0QHR9_9HYPH</name>
<keyword evidence="4" id="KW-1185">Reference proteome</keyword>
<keyword evidence="1" id="KW-0812">Transmembrane</keyword>
<dbReference type="EMBL" id="FNJC01000003">
    <property type="protein sequence ID" value="SDP16824.1"/>
    <property type="molecule type" value="Genomic_DNA"/>
</dbReference>
<organism evidence="3 4">
    <name type="scientific">Filomicrobium insigne</name>
    <dbReference type="NCBI Taxonomy" id="418854"/>
    <lineage>
        <taxon>Bacteria</taxon>
        <taxon>Pseudomonadati</taxon>
        <taxon>Pseudomonadota</taxon>
        <taxon>Alphaproteobacteria</taxon>
        <taxon>Hyphomicrobiales</taxon>
        <taxon>Hyphomicrobiaceae</taxon>
        <taxon>Filomicrobium</taxon>
    </lineage>
</organism>
<keyword evidence="1" id="KW-1133">Transmembrane helix</keyword>
<comment type="caution">
    <text evidence="3">The sequence shown here is derived from an EMBL/GenBank/DDBJ whole genome shotgun (WGS) entry which is preliminary data.</text>
</comment>
<evidence type="ECO:0000313" key="3">
    <source>
        <dbReference type="EMBL" id="SDP16824.1"/>
    </source>
</evidence>
<evidence type="ECO:0000259" key="2">
    <source>
        <dbReference type="Pfam" id="PF11127"/>
    </source>
</evidence>
<feature type="transmembrane region" description="Helical" evidence="1">
    <location>
        <begin position="34"/>
        <end position="56"/>
    </location>
</feature>
<protein>
    <recommendedName>
        <fullName evidence="2">Inner membrane protein YgaP-like transmembrane domain-containing protein</fullName>
    </recommendedName>
</protein>
<sequence>MKCNVGGIDRAIRALVGVVLISLVFVGPQTPWGWVGLLPLASAIIGWCPPYTLLGINTCQPRASKEGGKT</sequence>
<dbReference type="Proteomes" id="UP000198795">
    <property type="component" value="Unassembled WGS sequence"/>
</dbReference>
<reference evidence="3 4" key="1">
    <citation type="submission" date="2016-10" db="EMBL/GenBank/DDBJ databases">
        <authorList>
            <person name="Varghese N."/>
            <person name="Submissions S."/>
        </authorList>
    </citation>
    <scope>NUCLEOTIDE SEQUENCE [LARGE SCALE GENOMIC DNA]</scope>
    <source>
        <strain evidence="3 4">CGMCC 1.6497</strain>
    </source>
</reference>
<keyword evidence="1" id="KW-0472">Membrane</keyword>